<evidence type="ECO:0000313" key="1">
    <source>
        <dbReference type="EMBL" id="CUR34983.1"/>
    </source>
</evidence>
<dbReference type="Proteomes" id="UP000184315">
    <property type="component" value="Unassembled WGS sequence"/>
</dbReference>
<dbReference type="RefSeq" id="WP_072721863.1">
    <property type="nucleotide sequence ID" value="NZ_LN889813.1"/>
</dbReference>
<protein>
    <submittedName>
        <fullName evidence="1">Uncharacterized protein</fullName>
    </submittedName>
</protein>
<evidence type="ECO:0000313" key="2">
    <source>
        <dbReference type="Proteomes" id="UP000184315"/>
    </source>
</evidence>
<name>A0A1J1LRF7_9CYAN</name>
<sequence length="59" mass="6967">MEPMDDKSKSESKLDRINAVVRLFSSEISNLEYASYPDEVKNIYREILITKMRVELEEL</sequence>
<gene>
    <name evidence="1" type="ORF">PL9214650422</name>
</gene>
<organism evidence="1 2">
    <name type="scientific">Planktothrix tepida PCC 9214</name>
    <dbReference type="NCBI Taxonomy" id="671072"/>
    <lineage>
        <taxon>Bacteria</taxon>
        <taxon>Bacillati</taxon>
        <taxon>Cyanobacteriota</taxon>
        <taxon>Cyanophyceae</taxon>
        <taxon>Oscillatoriophycideae</taxon>
        <taxon>Oscillatoriales</taxon>
        <taxon>Microcoleaceae</taxon>
        <taxon>Planktothrix</taxon>
    </lineage>
</organism>
<dbReference type="STRING" id="671072.PL9214650422"/>
<dbReference type="EMBL" id="CZDF01000172">
    <property type="protein sequence ID" value="CUR34983.1"/>
    <property type="molecule type" value="Genomic_DNA"/>
</dbReference>
<accession>A0A1J1LRF7</accession>
<dbReference type="AlphaFoldDB" id="A0A1J1LRF7"/>
<proteinExistence type="predicted"/>
<keyword evidence="2" id="KW-1185">Reference proteome</keyword>
<reference evidence="2" key="1">
    <citation type="submission" date="2015-10" db="EMBL/GenBank/DDBJ databases">
        <authorList>
            <person name="Regsiter A."/>
            <person name="william w."/>
        </authorList>
    </citation>
    <scope>NUCLEOTIDE SEQUENCE [LARGE SCALE GENOMIC DNA]</scope>
</reference>